<name>A0A1J1LUN9_9CYAN</name>
<reference evidence="2" key="1">
    <citation type="submission" date="2015-10" db="EMBL/GenBank/DDBJ databases">
        <authorList>
            <person name="Regsiter A."/>
            <person name="william w."/>
        </authorList>
    </citation>
    <scope>NUCLEOTIDE SEQUENCE [LARGE SCALE GENOMIC DNA]</scope>
</reference>
<evidence type="ECO:0000313" key="1">
    <source>
        <dbReference type="EMBL" id="CUR35281.1"/>
    </source>
</evidence>
<organism evidence="1 2">
    <name type="scientific">Planktothrix tepida PCC 9214</name>
    <dbReference type="NCBI Taxonomy" id="671072"/>
    <lineage>
        <taxon>Bacteria</taxon>
        <taxon>Bacillati</taxon>
        <taxon>Cyanobacteriota</taxon>
        <taxon>Cyanophyceae</taxon>
        <taxon>Oscillatoriophycideae</taxon>
        <taxon>Oscillatoriales</taxon>
        <taxon>Microcoleaceae</taxon>
        <taxon>Planktothrix</taxon>
    </lineage>
</organism>
<dbReference type="OrthoDB" id="574440at2"/>
<dbReference type="EMBL" id="CZDF01000172">
    <property type="protein sequence ID" value="CUR35281.1"/>
    <property type="molecule type" value="Genomic_DNA"/>
</dbReference>
<protein>
    <submittedName>
        <fullName evidence="1">Uncharacterized protein</fullName>
    </submittedName>
</protein>
<keyword evidence="2" id="KW-1185">Reference proteome</keyword>
<evidence type="ECO:0000313" key="2">
    <source>
        <dbReference type="Proteomes" id="UP000184315"/>
    </source>
</evidence>
<accession>A0A1J1LUN9</accession>
<dbReference type="Proteomes" id="UP000184315">
    <property type="component" value="Unassembled WGS sequence"/>
</dbReference>
<proteinExistence type="predicted"/>
<dbReference type="AlphaFoldDB" id="A0A1J1LUN9"/>
<gene>
    <name evidence="1" type="ORF">PL9214650720</name>
</gene>
<sequence>MMNQPKIPNAEVRLHSATKMRDLCKRIDTNLLDLDELISQLETDIRKSSLTAYRLGKSQKTIK</sequence>
<dbReference type="RefSeq" id="WP_072722227.1">
    <property type="nucleotide sequence ID" value="NZ_LN889813.1"/>
</dbReference>